<name>A0ABY5GNS9_9GAMM</name>
<evidence type="ECO:0000256" key="1">
    <source>
        <dbReference type="SAM" id="Phobius"/>
    </source>
</evidence>
<protein>
    <recommendedName>
        <fullName evidence="4">SMODS and SLOG-associating 2TM effector domain-containing protein</fullName>
    </recommendedName>
</protein>
<feature type="transmembrane region" description="Helical" evidence="1">
    <location>
        <begin position="56"/>
        <end position="73"/>
    </location>
</feature>
<dbReference type="RefSeq" id="WP_255391290.1">
    <property type="nucleotide sequence ID" value="NZ_CP101509.1"/>
</dbReference>
<evidence type="ECO:0000313" key="2">
    <source>
        <dbReference type="EMBL" id="UTV29953.1"/>
    </source>
</evidence>
<evidence type="ECO:0008006" key="4">
    <source>
        <dbReference type="Google" id="ProtNLM"/>
    </source>
</evidence>
<evidence type="ECO:0000313" key="3">
    <source>
        <dbReference type="Proteomes" id="UP001057998"/>
    </source>
</evidence>
<dbReference type="Pfam" id="PF24838">
    <property type="entry name" value="8xMP"/>
    <property type="match status" value="1"/>
</dbReference>
<keyword evidence="3" id="KW-1185">Reference proteome</keyword>
<organism evidence="2 3">
    <name type="scientific">Photobacterium atrarenae</name>
    <dbReference type="NCBI Taxonomy" id="865757"/>
    <lineage>
        <taxon>Bacteria</taxon>
        <taxon>Pseudomonadati</taxon>
        <taxon>Pseudomonadota</taxon>
        <taxon>Gammaproteobacteria</taxon>
        <taxon>Vibrionales</taxon>
        <taxon>Vibrionaceae</taxon>
        <taxon>Photobacterium</taxon>
    </lineage>
</organism>
<proteinExistence type="predicted"/>
<gene>
    <name evidence="2" type="ORF">NNL38_23435</name>
</gene>
<dbReference type="InterPro" id="IPR056918">
    <property type="entry name" value="8xMP"/>
</dbReference>
<accession>A0ABY5GNS9</accession>
<feature type="transmembrane region" description="Helical" evidence="1">
    <location>
        <begin position="79"/>
        <end position="98"/>
    </location>
</feature>
<keyword evidence="1" id="KW-1133">Transmembrane helix</keyword>
<sequence length="210" mass="23962">MSKTLDREDGVEIDHDTNEILPAIRKENDIEALKSLFRIALATRDFEITQLVQRNNFFMIFQGVLFAGVMQSAHTKPLVSFLVCVVGLVVSLFQVGMASGAKFWQEYWEEALKEVEKKLLFRLCGPEAQRSYLLALFHDDRATYRKIVSRRLSGHKDSFMSISSWLIMKQFSVSRIPIYVGLTLSVVWLIMIAAVVDIQVSGFSFEIIGF</sequence>
<keyword evidence="1" id="KW-0472">Membrane</keyword>
<keyword evidence="1" id="KW-0812">Transmembrane</keyword>
<reference evidence="2" key="1">
    <citation type="submission" date="2022-07" db="EMBL/GenBank/DDBJ databases">
        <title>Genome sequencing of Photobacterium atrarenae GJH2-4.</title>
        <authorList>
            <person name="Park S.-J."/>
        </authorList>
    </citation>
    <scope>NUCLEOTIDE SEQUENCE</scope>
    <source>
        <strain evidence="2">GJH2-4</strain>
    </source>
</reference>
<dbReference type="Proteomes" id="UP001057998">
    <property type="component" value="Chromosome 2"/>
</dbReference>
<dbReference type="EMBL" id="CP101509">
    <property type="protein sequence ID" value="UTV29953.1"/>
    <property type="molecule type" value="Genomic_DNA"/>
</dbReference>
<feature type="transmembrane region" description="Helical" evidence="1">
    <location>
        <begin position="176"/>
        <end position="196"/>
    </location>
</feature>